<feature type="compositionally biased region" description="Polar residues" evidence="2">
    <location>
        <begin position="232"/>
        <end position="248"/>
    </location>
</feature>
<feature type="region of interest" description="Disordered" evidence="2">
    <location>
        <begin position="950"/>
        <end position="974"/>
    </location>
</feature>
<evidence type="ECO:0000313" key="5">
    <source>
        <dbReference type="Proteomes" id="UP000762676"/>
    </source>
</evidence>
<feature type="compositionally biased region" description="Basic and acidic residues" evidence="2">
    <location>
        <begin position="1072"/>
        <end position="1081"/>
    </location>
</feature>
<dbReference type="PROSITE" id="PS50181">
    <property type="entry name" value="FBOX"/>
    <property type="match status" value="1"/>
</dbReference>
<dbReference type="SUPFAM" id="SSF52047">
    <property type="entry name" value="RNI-like"/>
    <property type="match status" value="1"/>
</dbReference>
<reference evidence="4 5" key="1">
    <citation type="journal article" date="2021" name="Elife">
        <title>Chloroplast acquisition without the gene transfer in kleptoplastic sea slugs, Plakobranchus ocellatus.</title>
        <authorList>
            <person name="Maeda T."/>
            <person name="Takahashi S."/>
            <person name="Yoshida T."/>
            <person name="Shimamura S."/>
            <person name="Takaki Y."/>
            <person name="Nagai Y."/>
            <person name="Toyoda A."/>
            <person name="Suzuki Y."/>
            <person name="Arimoto A."/>
            <person name="Ishii H."/>
            <person name="Satoh N."/>
            <person name="Nishiyama T."/>
            <person name="Hasebe M."/>
            <person name="Maruyama T."/>
            <person name="Minagawa J."/>
            <person name="Obokata J."/>
            <person name="Shigenobu S."/>
        </authorList>
    </citation>
    <scope>NUCLEOTIDE SEQUENCE [LARGE SCALE GENOMIC DNA]</scope>
</reference>
<feature type="compositionally biased region" description="Acidic residues" evidence="2">
    <location>
        <begin position="890"/>
        <end position="903"/>
    </location>
</feature>
<feature type="compositionally biased region" description="Low complexity" evidence="2">
    <location>
        <begin position="1249"/>
        <end position="1259"/>
    </location>
</feature>
<feature type="region of interest" description="Disordered" evidence="2">
    <location>
        <begin position="29"/>
        <end position="77"/>
    </location>
</feature>
<feature type="compositionally biased region" description="Low complexity" evidence="2">
    <location>
        <begin position="766"/>
        <end position="777"/>
    </location>
</feature>
<feature type="domain" description="F-box" evidence="3">
    <location>
        <begin position="1463"/>
        <end position="1509"/>
    </location>
</feature>
<feature type="compositionally biased region" description="Polar residues" evidence="2">
    <location>
        <begin position="35"/>
        <end position="54"/>
    </location>
</feature>
<dbReference type="InterPro" id="IPR036047">
    <property type="entry name" value="F-box-like_dom_sf"/>
</dbReference>
<feature type="region of interest" description="Disordered" evidence="2">
    <location>
        <begin position="232"/>
        <end position="252"/>
    </location>
</feature>
<dbReference type="InterPro" id="IPR032675">
    <property type="entry name" value="LRR_dom_sf"/>
</dbReference>
<feature type="compositionally biased region" description="Polar residues" evidence="2">
    <location>
        <begin position="1137"/>
        <end position="1148"/>
    </location>
</feature>
<feature type="compositionally biased region" description="Basic residues" evidence="2">
    <location>
        <begin position="1051"/>
        <end position="1060"/>
    </location>
</feature>
<feature type="compositionally biased region" description="Polar residues" evidence="2">
    <location>
        <begin position="1333"/>
        <end position="1346"/>
    </location>
</feature>
<feature type="compositionally biased region" description="Acidic residues" evidence="2">
    <location>
        <begin position="1098"/>
        <end position="1129"/>
    </location>
</feature>
<feature type="compositionally biased region" description="Polar residues" evidence="2">
    <location>
        <begin position="959"/>
        <end position="974"/>
    </location>
</feature>
<dbReference type="InterPro" id="IPR006553">
    <property type="entry name" value="Leu-rich_rpt_Cys-con_subtyp"/>
</dbReference>
<accession>A0AAV4IT98</accession>
<dbReference type="PANTHER" id="PTHR13318:SF247">
    <property type="entry name" value="GH16156P"/>
    <property type="match status" value="1"/>
</dbReference>
<dbReference type="Gene3D" id="3.80.10.10">
    <property type="entry name" value="Ribonuclease Inhibitor"/>
    <property type="match status" value="1"/>
</dbReference>
<feature type="compositionally biased region" description="Polar residues" evidence="2">
    <location>
        <begin position="1189"/>
        <end position="1200"/>
    </location>
</feature>
<name>A0AAV4IT98_9GAST</name>
<dbReference type="SUPFAM" id="SSF81383">
    <property type="entry name" value="F-box domain"/>
    <property type="match status" value="1"/>
</dbReference>
<feature type="compositionally biased region" description="Basic and acidic residues" evidence="2">
    <location>
        <begin position="55"/>
        <end position="77"/>
    </location>
</feature>
<evidence type="ECO:0000259" key="3">
    <source>
        <dbReference type="PROSITE" id="PS50181"/>
    </source>
</evidence>
<feature type="region of interest" description="Disordered" evidence="2">
    <location>
        <begin position="124"/>
        <end position="146"/>
    </location>
</feature>
<proteinExistence type="predicted"/>
<dbReference type="Proteomes" id="UP000762676">
    <property type="component" value="Unassembled WGS sequence"/>
</dbReference>
<protein>
    <submittedName>
        <fullName evidence="4">F-box/LRR-repeat protein 20</fullName>
    </submittedName>
</protein>
<feature type="region of interest" description="Disordered" evidence="2">
    <location>
        <begin position="638"/>
        <end position="664"/>
    </location>
</feature>
<dbReference type="SMART" id="SM00367">
    <property type="entry name" value="LRR_CC"/>
    <property type="match status" value="6"/>
</dbReference>
<dbReference type="InterPro" id="IPR001810">
    <property type="entry name" value="F-box_dom"/>
</dbReference>
<dbReference type="GO" id="GO:0019005">
    <property type="term" value="C:SCF ubiquitin ligase complex"/>
    <property type="evidence" value="ECO:0007669"/>
    <property type="project" value="TreeGrafter"/>
</dbReference>
<gene>
    <name evidence="4" type="ORF">ElyMa_003125200</name>
</gene>
<dbReference type="Pfam" id="PF12937">
    <property type="entry name" value="F-box-like"/>
    <property type="match status" value="1"/>
</dbReference>
<dbReference type="PANTHER" id="PTHR13318">
    <property type="entry name" value="PARTNER OF PAIRED, ISOFORM B-RELATED"/>
    <property type="match status" value="1"/>
</dbReference>
<feature type="compositionally biased region" description="Basic and acidic residues" evidence="2">
    <location>
        <begin position="1021"/>
        <end position="1034"/>
    </location>
</feature>
<evidence type="ECO:0000256" key="1">
    <source>
        <dbReference type="ARBA" id="ARBA00022786"/>
    </source>
</evidence>
<evidence type="ECO:0000313" key="4">
    <source>
        <dbReference type="EMBL" id="GFS12988.1"/>
    </source>
</evidence>
<keyword evidence="1" id="KW-0833">Ubl conjugation pathway</keyword>
<feature type="compositionally biased region" description="Acidic residues" evidence="2">
    <location>
        <begin position="652"/>
        <end position="662"/>
    </location>
</feature>
<dbReference type="EMBL" id="BMAT01006452">
    <property type="protein sequence ID" value="GFS12988.1"/>
    <property type="molecule type" value="Genomic_DNA"/>
</dbReference>
<sequence>MESKDEEDSGGKANQAKSIEELRTKRLAYFGSPDRLQTSNKFATTSLDHSQSEVIKQDKSQLKEESKDSEYARNKSLDFNDKTCHDLPYFSSPQRINRESQEIRAFHQIENLTVTPEISWKTPTKSTIMSQKDRQQRSFSESQDYDPVSVFNSNASLSELGLSTHRPESVSNGNEFTTELEGGIFVASPTGSGKMARDIFGDKASEQMRSALGDQGFEDLLSKVNKNLSLQREQSRPGQNNLNANNRADLTPFTINDDKHSLSQQVSATSSGSKGFQEWKDGEKKVRTLSRNYDQVTVPKNTKNSFSADQIYQQAFGAYQDPSLSGSFERDRYSGHYHNLANHPTWSDRFQHSYPMDFSNAPKRRFSFDSTTPDGVQSSSARYQLQMAPLACPPMHVPPPGYNSGHSGGVPMSPHLAASPASSFSFHGPAAQGYFFSGQFRSPYFTQNQYGHPSYPHQYVPQSPPSMPQSPHGFPYPPPTYDGSQHSVPRFPHGVPLHLPPPPIPPPSKQGAVHPAYSTALPYGRRNSLSFQGPEDGMKIPHPPPAPPALKLKDGKAEDHTGLEHRRKTIGGVHYPRPSHNFHHYNWEGEGPPNSYNLQRYFSSIEINHQGSPMNNAEPEPVLLSSRSVEGDFYRAKERKSTQGIPSNIFGDSEENNGENDDAVSCSSGFTSVTANTMMTGGKAGGLTRRLENLGVDLEHLRHLRVVDRKHDQEVSDANFEKLSKGIRYCPECSAANKAYMDWCLGCGEILIGVEPSLPGQRNKQNENSTSSNGNSSKSEKRSSRGSARRNKGNAGAAEHPASRDSSSRSSHSKSESGLSNSRHKAGRAESYTPQESPESGKGLSLSSSPVRHRREQEETSEEPKDSGRASSNDGHERFISLPSEAQKESEEDSFSADDLEVMDEEDFVEEEGVEYDYQDSEPNFFEQIKDPVLREFIISYRNKQIMKEGQEANPEDVLNQNIQDKSSKLNDSSEIYDETVKESMAVISKIAGTRTSQFNIELNAEKSSISFGKNFESASLERDTSGKDSKIVNDDNVAGPQGRHESRSDGKKRKKRKKKVEPMDVEIFGYEEIRQSRDSSRASNTHSIPLLNLAGSSEEESEEMTSAEDGDEDSVEVNDFCSDEEEITDNLKALSRNKNSFHSNEQESNGDEETLNETLSDRKNKGCGSHVQPHLSSAPEFAKGKGIHSQSKTRQTMTESFKGDAGASKGRVFHASQRGRPGEATGYQRHWARSSTAWSSYHPRELSTRSSLNTNSSDTNKRATRKVNTSEGDFRSWTKDSSVCLFQNGDRDGHKSRPSSGSSVSSSGGGASGIPVRQRPSSAEYNRRAPADNSQQRPSSAQVRSSFGHAGRFNPSASHTAQDQATLLTRGQPRAKLNNYMTRTPTATQETSNSHGRFIQASNGQSQTEDSSASPRLLCPELHRLPHSSLEEDEHADKLHAMAKNSYDKLQQMTPRISGGEVSIWQCLPDELWLYVFEFVSHGDLSRLMRSCQYFYRLANDETLWKYITVRPKLAVNDVHLAAIAQHQPLSLAMVMCNGRYVSQESLQNFFSETQGRLKELNICGCSHGFLGGAFVLETAAQYCHSLTHLDASYCSLTDKSLEAIAMCAERLESLCVNGFQSLSDACLLKVLKKHGRSLRTLELYACFSLSASSLRSLGEHCTNLKKLCLGSCNKLTDSAMVTLSAHLARVEELDLRGCKNLKNDCIRKIVRNCPRLNRLVLANCPHISDLALTEIATHLKTTL</sequence>
<evidence type="ECO:0000256" key="2">
    <source>
        <dbReference type="SAM" id="MobiDB-lite"/>
    </source>
</evidence>
<feature type="compositionally biased region" description="Low complexity" evidence="2">
    <location>
        <begin position="808"/>
        <end position="821"/>
    </location>
</feature>
<organism evidence="4 5">
    <name type="scientific">Elysia marginata</name>
    <dbReference type="NCBI Taxonomy" id="1093978"/>
    <lineage>
        <taxon>Eukaryota</taxon>
        <taxon>Metazoa</taxon>
        <taxon>Spiralia</taxon>
        <taxon>Lophotrochozoa</taxon>
        <taxon>Mollusca</taxon>
        <taxon>Gastropoda</taxon>
        <taxon>Heterobranchia</taxon>
        <taxon>Euthyneura</taxon>
        <taxon>Panpulmonata</taxon>
        <taxon>Sacoglossa</taxon>
        <taxon>Placobranchoidea</taxon>
        <taxon>Plakobranchidae</taxon>
        <taxon>Elysia</taxon>
    </lineage>
</organism>
<comment type="caution">
    <text evidence="4">The sequence shown here is derived from an EMBL/GenBank/DDBJ whole genome shotgun (WGS) entry which is preliminary data.</text>
</comment>
<keyword evidence="5" id="KW-1185">Reference proteome</keyword>
<feature type="region of interest" description="Disordered" evidence="2">
    <location>
        <begin position="1021"/>
        <end position="1378"/>
    </location>
</feature>
<dbReference type="CDD" id="cd22139">
    <property type="entry name" value="F-box_unchar"/>
    <property type="match status" value="1"/>
</dbReference>
<feature type="region of interest" description="Disordered" evidence="2">
    <location>
        <begin position="758"/>
        <end position="903"/>
    </location>
</feature>
<feature type="compositionally biased region" description="Basic and acidic residues" evidence="2">
    <location>
        <begin position="855"/>
        <end position="879"/>
    </location>
</feature>
<feature type="compositionally biased region" description="Polar residues" evidence="2">
    <location>
        <begin position="1356"/>
        <end position="1370"/>
    </location>
</feature>
<dbReference type="GO" id="GO:0031146">
    <property type="term" value="P:SCF-dependent proteasomal ubiquitin-dependent protein catabolic process"/>
    <property type="evidence" value="ECO:0007669"/>
    <property type="project" value="TreeGrafter"/>
</dbReference>
<feature type="non-terminal residue" evidence="4">
    <location>
        <position position="1745"/>
    </location>
</feature>